<proteinExistence type="predicted"/>
<evidence type="ECO:0000313" key="3">
    <source>
        <dbReference type="EMBL" id="PWE30917.1"/>
    </source>
</evidence>
<feature type="region of interest" description="Disordered" evidence="1">
    <location>
        <begin position="319"/>
        <end position="363"/>
    </location>
</feature>
<dbReference type="Proteomes" id="UP000244940">
    <property type="component" value="Unassembled WGS sequence"/>
</dbReference>
<keyword evidence="4" id="KW-1185">Reference proteome</keyword>
<dbReference type="Gene3D" id="2.30.330.10">
    <property type="entry name" value="SpoA-like"/>
    <property type="match status" value="1"/>
</dbReference>
<evidence type="ECO:0000256" key="1">
    <source>
        <dbReference type="SAM" id="MobiDB-lite"/>
    </source>
</evidence>
<evidence type="ECO:0000313" key="4">
    <source>
        <dbReference type="Proteomes" id="UP000244940"/>
    </source>
</evidence>
<dbReference type="EMBL" id="QEYD01000002">
    <property type="protein sequence ID" value="PWE30917.1"/>
    <property type="molecule type" value="Genomic_DNA"/>
</dbReference>
<feature type="compositionally biased region" description="Basic and acidic residues" evidence="1">
    <location>
        <begin position="1"/>
        <end position="10"/>
    </location>
</feature>
<dbReference type="RefSeq" id="WP_109531995.1">
    <property type="nucleotide sequence ID" value="NZ_QEYD01000002.1"/>
</dbReference>
<dbReference type="OrthoDB" id="7824563at2"/>
<evidence type="ECO:0000259" key="2">
    <source>
        <dbReference type="Pfam" id="PF01052"/>
    </source>
</evidence>
<feature type="region of interest" description="Disordered" evidence="1">
    <location>
        <begin position="1"/>
        <end position="29"/>
    </location>
</feature>
<gene>
    <name evidence="3" type="ORF">C4N9_03955</name>
</gene>
<dbReference type="AlphaFoldDB" id="A0A2U2CG92"/>
<comment type="caution">
    <text evidence="3">The sequence shown here is derived from an EMBL/GenBank/DDBJ whole genome shotgun (WGS) entry which is preliminary data.</text>
</comment>
<dbReference type="InterPro" id="IPR001543">
    <property type="entry name" value="FliN-like_C"/>
</dbReference>
<dbReference type="InterPro" id="IPR036429">
    <property type="entry name" value="SpoA-like_sf"/>
</dbReference>
<reference evidence="3 4" key="1">
    <citation type="submission" date="2018-05" db="EMBL/GenBank/DDBJ databases">
        <title>Pararhodobacter marina sp. nov., isolated from deep-sea water of the Indian Ocean.</title>
        <authorList>
            <person name="Lai Q.Sr."/>
            <person name="Liu X."/>
            <person name="Shao Z."/>
        </authorList>
    </citation>
    <scope>NUCLEOTIDE SEQUENCE [LARGE SCALE GENOMIC DNA]</scope>
    <source>
        <strain evidence="3 4">CIC4N-9</strain>
    </source>
</reference>
<name>A0A2U2CG92_9RHOB</name>
<feature type="domain" description="Flagellar motor switch protein FliN-like C-terminal" evidence="2">
    <location>
        <begin position="217"/>
        <end position="287"/>
    </location>
</feature>
<accession>A0A2U2CG92</accession>
<dbReference type="SUPFAM" id="SSF101801">
    <property type="entry name" value="Surface presentation of antigens (SPOA)"/>
    <property type="match status" value="1"/>
</dbReference>
<sequence>MSVPDRDPVLRRKLTPRTPPPDPDAPVLSGRAGLLARSFGRAISDAAPLIAEDGALHWKTASLPELLDAIDTDAFVTLLDTAGGPPGLVTLDQEGFATVIEAMTIGRLGAARPGIRRPTGTDAALLGDILDTALHGLGAEDPVSAFRCARPVPDHRLLPVLLDEIAYDLVALTAVLISGDVTRPLRLMLALPQRPEEPDATDDTPPARSWAEAMEDAVMGASADLRAELGRLRLPLAEVLALGPGGALTLPLSNLEEVKLVALDGTPHAIGRLGQTRGMRAIRLTGWPGGLQHHTMIDASPPRAQGTTGLASGLALGASFQEPTQHSAPQDAPPLAFDPPESDDAANEFPALAPMSLDLPGDD</sequence>
<dbReference type="GeneID" id="94364034"/>
<protein>
    <recommendedName>
        <fullName evidence="2">Flagellar motor switch protein FliN-like C-terminal domain-containing protein</fullName>
    </recommendedName>
</protein>
<organism evidence="3 4">
    <name type="scientific">Pararhodobacter marinus</name>
    <dbReference type="NCBI Taxonomy" id="2184063"/>
    <lineage>
        <taxon>Bacteria</taxon>
        <taxon>Pseudomonadati</taxon>
        <taxon>Pseudomonadota</taxon>
        <taxon>Alphaproteobacteria</taxon>
        <taxon>Rhodobacterales</taxon>
        <taxon>Paracoccaceae</taxon>
        <taxon>Pararhodobacter</taxon>
    </lineage>
</organism>
<dbReference type="Pfam" id="PF01052">
    <property type="entry name" value="FliMN_C"/>
    <property type="match status" value="1"/>
</dbReference>